<name>A0A8J3GKX3_9HYPH</name>
<feature type="domain" description="CinA C-terminal" evidence="1">
    <location>
        <begin position="10"/>
        <end position="155"/>
    </location>
</feature>
<sequence length="163" mass="17228">MSDDTDLVVEFLKGCWERRVMAATAESCTGGLIATMLTDVPGASAVIDRGFVTYSNASKVEMLGVTVETLEQFGAVSQQTALEMAAGALENSKAGIALATTGVAGPEGGTDDKPVGLVWFGIAVERRKPLAIKRVFENNGRDFIRREAARTALQYGVEALRGA</sequence>
<comment type="caution">
    <text evidence="2">The sequence shown here is derived from an EMBL/GenBank/DDBJ whole genome shotgun (WGS) entry which is preliminary data.</text>
</comment>
<evidence type="ECO:0000313" key="3">
    <source>
        <dbReference type="Proteomes" id="UP000630142"/>
    </source>
</evidence>
<dbReference type="Proteomes" id="UP000630142">
    <property type="component" value="Unassembled WGS sequence"/>
</dbReference>
<proteinExistence type="predicted"/>
<reference evidence="2" key="2">
    <citation type="submission" date="2020-09" db="EMBL/GenBank/DDBJ databases">
        <authorList>
            <person name="Sun Q."/>
            <person name="Kim S."/>
        </authorList>
    </citation>
    <scope>NUCLEOTIDE SEQUENCE</scope>
    <source>
        <strain evidence="2">KCTC 42249</strain>
    </source>
</reference>
<dbReference type="EMBL" id="BMZQ01000001">
    <property type="protein sequence ID" value="GHD09420.1"/>
    <property type="molecule type" value="Genomic_DNA"/>
</dbReference>
<protein>
    <submittedName>
        <fullName evidence="2">Competence damage-inducible protein A</fullName>
    </submittedName>
</protein>
<dbReference type="NCBIfam" id="TIGR00199">
    <property type="entry name" value="PncC_domain"/>
    <property type="match status" value="1"/>
</dbReference>
<dbReference type="SUPFAM" id="SSF142433">
    <property type="entry name" value="CinA-like"/>
    <property type="match status" value="1"/>
</dbReference>
<accession>A0A8J3GKX3</accession>
<organism evidence="2 3">
    <name type="scientific">Tianweitania populi</name>
    <dbReference type="NCBI Taxonomy" id="1607949"/>
    <lineage>
        <taxon>Bacteria</taxon>
        <taxon>Pseudomonadati</taxon>
        <taxon>Pseudomonadota</taxon>
        <taxon>Alphaproteobacteria</taxon>
        <taxon>Hyphomicrobiales</taxon>
        <taxon>Phyllobacteriaceae</taxon>
        <taxon>Tianweitania</taxon>
    </lineage>
</organism>
<dbReference type="AlphaFoldDB" id="A0A8J3GKX3"/>
<evidence type="ECO:0000313" key="2">
    <source>
        <dbReference type="EMBL" id="GHD09420.1"/>
    </source>
</evidence>
<dbReference type="Gene3D" id="3.90.950.20">
    <property type="entry name" value="CinA-like"/>
    <property type="match status" value="1"/>
</dbReference>
<dbReference type="Pfam" id="PF02464">
    <property type="entry name" value="CinA"/>
    <property type="match status" value="1"/>
</dbReference>
<evidence type="ECO:0000259" key="1">
    <source>
        <dbReference type="Pfam" id="PF02464"/>
    </source>
</evidence>
<dbReference type="InterPro" id="IPR008136">
    <property type="entry name" value="CinA_C"/>
</dbReference>
<dbReference type="InterPro" id="IPR036653">
    <property type="entry name" value="CinA-like_C"/>
</dbReference>
<keyword evidence="3" id="KW-1185">Reference proteome</keyword>
<gene>
    <name evidence="2" type="ORF">GCM10016234_10160</name>
</gene>
<reference evidence="2" key="1">
    <citation type="journal article" date="2014" name="Int. J. Syst. Evol. Microbiol.">
        <title>Complete genome sequence of Corynebacterium casei LMG S-19264T (=DSM 44701T), isolated from a smear-ripened cheese.</title>
        <authorList>
            <consortium name="US DOE Joint Genome Institute (JGI-PGF)"/>
            <person name="Walter F."/>
            <person name="Albersmeier A."/>
            <person name="Kalinowski J."/>
            <person name="Ruckert C."/>
        </authorList>
    </citation>
    <scope>NUCLEOTIDE SEQUENCE</scope>
    <source>
        <strain evidence="2">KCTC 42249</strain>
    </source>
</reference>
<dbReference type="RefSeq" id="WP_189502168.1">
    <property type="nucleotide sequence ID" value="NZ_BMZQ01000001.1"/>
</dbReference>